<organism evidence="1 2">
    <name type="scientific">Brachionus plicatilis</name>
    <name type="common">Marine rotifer</name>
    <name type="synonym">Brachionus muelleri</name>
    <dbReference type="NCBI Taxonomy" id="10195"/>
    <lineage>
        <taxon>Eukaryota</taxon>
        <taxon>Metazoa</taxon>
        <taxon>Spiralia</taxon>
        <taxon>Gnathifera</taxon>
        <taxon>Rotifera</taxon>
        <taxon>Eurotatoria</taxon>
        <taxon>Monogononta</taxon>
        <taxon>Pseudotrocha</taxon>
        <taxon>Ploima</taxon>
        <taxon>Brachionidae</taxon>
        <taxon>Brachionus</taxon>
    </lineage>
</organism>
<name>A0A3M7RIE6_BRAPC</name>
<keyword evidence="2" id="KW-1185">Reference proteome</keyword>
<accession>A0A3M7RIE6</accession>
<comment type="caution">
    <text evidence="1">The sequence shown here is derived from an EMBL/GenBank/DDBJ whole genome shotgun (WGS) entry which is preliminary data.</text>
</comment>
<evidence type="ECO:0000313" key="1">
    <source>
        <dbReference type="EMBL" id="RNA23068.1"/>
    </source>
</evidence>
<protein>
    <submittedName>
        <fullName evidence="1">Uncharacterized protein</fullName>
    </submittedName>
</protein>
<dbReference type="AlphaFoldDB" id="A0A3M7RIE6"/>
<gene>
    <name evidence="1" type="ORF">BpHYR1_008694</name>
</gene>
<proteinExistence type="predicted"/>
<sequence>MQSELNSNCSIYFNLFSSKSLKSETIHRGAPINDIIENFVLDTQIMILSKFATIKQVVLGFANNRMPRTH</sequence>
<evidence type="ECO:0000313" key="2">
    <source>
        <dbReference type="Proteomes" id="UP000276133"/>
    </source>
</evidence>
<dbReference type="Proteomes" id="UP000276133">
    <property type="component" value="Unassembled WGS sequence"/>
</dbReference>
<dbReference type="EMBL" id="REGN01003355">
    <property type="protein sequence ID" value="RNA23068.1"/>
    <property type="molecule type" value="Genomic_DNA"/>
</dbReference>
<reference evidence="1 2" key="1">
    <citation type="journal article" date="2018" name="Sci. Rep.">
        <title>Genomic signatures of local adaptation to the degree of environmental predictability in rotifers.</title>
        <authorList>
            <person name="Franch-Gras L."/>
            <person name="Hahn C."/>
            <person name="Garcia-Roger E.M."/>
            <person name="Carmona M.J."/>
            <person name="Serra M."/>
            <person name="Gomez A."/>
        </authorList>
    </citation>
    <scope>NUCLEOTIDE SEQUENCE [LARGE SCALE GENOMIC DNA]</scope>
    <source>
        <strain evidence="1">HYR1</strain>
    </source>
</reference>